<sequence length="187" mass="21233">MSKLYFVRHGESEWNVADKICGRTDIPLTKRGHEQAVETGKKIVADGIKADEILYSPLLRAADTAKHISEMTGIPAHMEPRLIEQNFGVWEGTSPRNAPEFLKAKKDFLNRYENGESMFQVAHRIYGLLDELKAQPDKTYILVAHNGIARVVKSYFSDMTNEEYAAFGVQNCSVTEFSFEEKKEICK</sequence>
<reference evidence="5 6" key="1">
    <citation type="submission" date="2018-08" db="EMBL/GenBank/DDBJ databases">
        <title>A genome reference for cultivated species of the human gut microbiota.</title>
        <authorList>
            <person name="Zou Y."/>
            <person name="Xue W."/>
            <person name="Luo G."/>
        </authorList>
    </citation>
    <scope>NUCLEOTIDE SEQUENCE [LARGE SCALE GENOMIC DNA]</scope>
    <source>
        <strain evidence="3 6">AF28-15</strain>
        <strain evidence="4 5">AM32-8LB</strain>
    </source>
</reference>
<evidence type="ECO:0000256" key="2">
    <source>
        <dbReference type="PIRSR" id="PIRSR613078-2"/>
    </source>
</evidence>
<dbReference type="EMBL" id="QRTF01000037">
    <property type="protein sequence ID" value="RGQ46164.1"/>
    <property type="molecule type" value="Genomic_DNA"/>
</dbReference>
<organism evidence="4 5">
    <name type="scientific">Roseburia inulinivorans</name>
    <dbReference type="NCBI Taxonomy" id="360807"/>
    <lineage>
        <taxon>Bacteria</taxon>
        <taxon>Bacillati</taxon>
        <taxon>Bacillota</taxon>
        <taxon>Clostridia</taxon>
        <taxon>Lachnospirales</taxon>
        <taxon>Lachnospiraceae</taxon>
        <taxon>Roseburia</taxon>
    </lineage>
</organism>
<dbReference type="RefSeq" id="WP_118093417.1">
    <property type="nucleotide sequence ID" value="NZ_QRTF01000037.1"/>
</dbReference>
<evidence type="ECO:0000313" key="3">
    <source>
        <dbReference type="EMBL" id="RGQ46164.1"/>
    </source>
</evidence>
<name>A0A396AG92_9FIRM</name>
<feature type="binding site" evidence="2">
    <location>
        <position position="60"/>
    </location>
    <ligand>
        <name>substrate</name>
    </ligand>
</feature>
<dbReference type="Proteomes" id="UP000283738">
    <property type="component" value="Unassembled WGS sequence"/>
</dbReference>
<comment type="caution">
    <text evidence="4">The sequence shown here is derived from an EMBL/GenBank/DDBJ whole genome shotgun (WGS) entry which is preliminary data.</text>
</comment>
<dbReference type="AlphaFoldDB" id="A0A396AG92"/>
<dbReference type="PIRSF" id="PIRSF000709">
    <property type="entry name" value="6PFK_2-Ptase"/>
    <property type="match status" value="1"/>
</dbReference>
<dbReference type="PANTHER" id="PTHR48100">
    <property type="entry name" value="BROAD-SPECIFICITY PHOSPHATASE YOR283W-RELATED"/>
    <property type="match status" value="1"/>
</dbReference>
<dbReference type="GO" id="GO:0016791">
    <property type="term" value="F:phosphatase activity"/>
    <property type="evidence" value="ECO:0007669"/>
    <property type="project" value="TreeGrafter"/>
</dbReference>
<dbReference type="InterPro" id="IPR013078">
    <property type="entry name" value="His_Pase_superF_clade-1"/>
</dbReference>
<dbReference type="Pfam" id="PF00300">
    <property type="entry name" value="His_Phos_1"/>
    <property type="match status" value="1"/>
</dbReference>
<dbReference type="InterPro" id="IPR050275">
    <property type="entry name" value="PGM_Phosphatase"/>
</dbReference>
<protein>
    <submittedName>
        <fullName evidence="4">Histidine phosphatase family protein</fullName>
    </submittedName>
</protein>
<dbReference type="Gene3D" id="3.40.50.1240">
    <property type="entry name" value="Phosphoglycerate mutase-like"/>
    <property type="match status" value="1"/>
</dbReference>
<gene>
    <name evidence="4" type="ORF">DW813_13020</name>
    <name evidence="3" type="ORF">DWY96_13820</name>
</gene>
<evidence type="ECO:0000313" key="6">
    <source>
        <dbReference type="Proteomes" id="UP000283738"/>
    </source>
</evidence>
<evidence type="ECO:0000256" key="1">
    <source>
        <dbReference type="PIRSR" id="PIRSR613078-1"/>
    </source>
</evidence>
<dbReference type="InterPro" id="IPR029033">
    <property type="entry name" value="His_PPase_superfam"/>
</dbReference>
<proteinExistence type="predicted"/>
<evidence type="ECO:0000313" key="5">
    <source>
        <dbReference type="Proteomes" id="UP000266391"/>
    </source>
</evidence>
<accession>A0A396AG92</accession>
<dbReference type="SUPFAM" id="SSF53254">
    <property type="entry name" value="Phosphoglycerate mutase-like"/>
    <property type="match status" value="1"/>
</dbReference>
<dbReference type="EMBL" id="QSIQ01000024">
    <property type="protein sequence ID" value="RHD00812.1"/>
    <property type="molecule type" value="Genomic_DNA"/>
</dbReference>
<feature type="active site" description="Proton donor/acceptor" evidence="1">
    <location>
        <position position="84"/>
    </location>
</feature>
<dbReference type="CDD" id="cd07067">
    <property type="entry name" value="HP_PGM_like"/>
    <property type="match status" value="1"/>
</dbReference>
<dbReference type="GO" id="GO:0005737">
    <property type="term" value="C:cytoplasm"/>
    <property type="evidence" value="ECO:0007669"/>
    <property type="project" value="TreeGrafter"/>
</dbReference>
<feature type="active site" description="Tele-phosphohistidine intermediate" evidence="1">
    <location>
        <position position="9"/>
    </location>
</feature>
<dbReference type="PANTHER" id="PTHR48100:SF1">
    <property type="entry name" value="HISTIDINE PHOSPHATASE FAMILY PROTEIN-RELATED"/>
    <property type="match status" value="1"/>
</dbReference>
<dbReference type="Proteomes" id="UP000266391">
    <property type="component" value="Unassembled WGS sequence"/>
</dbReference>
<feature type="binding site" evidence="2">
    <location>
        <begin position="8"/>
        <end position="15"/>
    </location>
    <ligand>
        <name>substrate</name>
    </ligand>
</feature>
<evidence type="ECO:0000313" key="4">
    <source>
        <dbReference type="EMBL" id="RHD00812.1"/>
    </source>
</evidence>
<dbReference type="SMART" id="SM00855">
    <property type="entry name" value="PGAM"/>
    <property type="match status" value="1"/>
</dbReference>